<evidence type="ECO:0000256" key="9">
    <source>
        <dbReference type="RuleBase" id="RU003357"/>
    </source>
</evidence>
<organism evidence="12 13">
    <name type="scientific">Riemerella anatipestifer RA-CH-1</name>
    <dbReference type="NCBI Taxonomy" id="1228997"/>
    <lineage>
        <taxon>Bacteria</taxon>
        <taxon>Pseudomonadati</taxon>
        <taxon>Bacteroidota</taxon>
        <taxon>Flavobacteriia</taxon>
        <taxon>Flavobacteriales</taxon>
        <taxon>Weeksellaceae</taxon>
        <taxon>Riemerella</taxon>
    </lineage>
</organism>
<dbReference type="InterPro" id="IPR037066">
    <property type="entry name" value="Plug_dom_sf"/>
</dbReference>
<proteinExistence type="inferred from homology"/>
<dbReference type="NCBIfam" id="TIGR04057">
    <property type="entry name" value="SusC_RagA_signa"/>
    <property type="match status" value="1"/>
</dbReference>
<dbReference type="InterPro" id="IPR036942">
    <property type="entry name" value="Beta-barrel_TonB_sf"/>
</dbReference>
<evidence type="ECO:0000259" key="10">
    <source>
        <dbReference type="Pfam" id="PF00593"/>
    </source>
</evidence>
<keyword evidence="5 9" id="KW-0798">TonB box</keyword>
<dbReference type="GO" id="GO:0009279">
    <property type="term" value="C:cell outer membrane"/>
    <property type="evidence" value="ECO:0007669"/>
    <property type="project" value="UniProtKB-SubCell"/>
</dbReference>
<dbReference type="Pfam" id="PF07715">
    <property type="entry name" value="Plug"/>
    <property type="match status" value="1"/>
</dbReference>
<reference evidence="12 13" key="1">
    <citation type="submission" date="2012-09" db="EMBL/GenBank/DDBJ databases">
        <title>Riemerella anatipestifer vaccine strains.</title>
        <authorList>
            <person name="Chun C.A."/>
            <person name="Shu W.M."/>
            <person name="Kang Z.D."/>
            <person name="Jia W.X."/>
        </authorList>
    </citation>
    <scope>NUCLEOTIDE SEQUENCE [LARGE SCALE GENOMIC DNA]</scope>
    <source>
        <strain evidence="12 13">RA-CH-1</strain>
    </source>
</reference>
<dbReference type="InterPro" id="IPR023996">
    <property type="entry name" value="TonB-dep_OMP_SusC/RagA"/>
</dbReference>
<feature type="domain" description="TonB-dependent receptor plug" evidence="11">
    <location>
        <begin position="49"/>
        <end position="167"/>
    </location>
</feature>
<keyword evidence="2 8" id="KW-0813">Transport</keyword>
<dbReference type="EMBL" id="CP003787">
    <property type="protein sequence ID" value="AFR35188.1"/>
    <property type="molecule type" value="Genomic_DNA"/>
</dbReference>
<evidence type="ECO:0000256" key="2">
    <source>
        <dbReference type="ARBA" id="ARBA00022448"/>
    </source>
</evidence>
<dbReference type="RefSeq" id="WP_014937619.1">
    <property type="nucleotide sequence ID" value="NC_018609.1"/>
</dbReference>
<dbReference type="Pfam" id="PF00593">
    <property type="entry name" value="TonB_dep_Rec_b-barrel"/>
    <property type="match status" value="1"/>
</dbReference>
<dbReference type="Gene3D" id="2.40.170.20">
    <property type="entry name" value="TonB-dependent receptor, beta-barrel domain"/>
    <property type="match status" value="1"/>
</dbReference>
<comment type="similarity">
    <text evidence="8 9">Belongs to the TonB-dependent receptor family.</text>
</comment>
<accession>J9R460</accession>
<evidence type="ECO:0000259" key="11">
    <source>
        <dbReference type="Pfam" id="PF07715"/>
    </source>
</evidence>
<dbReference type="PROSITE" id="PS52016">
    <property type="entry name" value="TONB_DEPENDENT_REC_3"/>
    <property type="match status" value="1"/>
</dbReference>
<evidence type="ECO:0000256" key="7">
    <source>
        <dbReference type="ARBA" id="ARBA00023237"/>
    </source>
</evidence>
<evidence type="ECO:0000313" key="12">
    <source>
        <dbReference type="EMBL" id="AFR35188.1"/>
    </source>
</evidence>
<keyword evidence="13" id="KW-1185">Reference proteome</keyword>
<keyword evidence="7 8" id="KW-0998">Cell outer membrane</keyword>
<evidence type="ECO:0000256" key="3">
    <source>
        <dbReference type="ARBA" id="ARBA00022452"/>
    </source>
</evidence>
<dbReference type="KEGG" id="rag:B739_0584"/>
<evidence type="ECO:0000256" key="4">
    <source>
        <dbReference type="ARBA" id="ARBA00022692"/>
    </source>
</evidence>
<keyword evidence="3 8" id="KW-1134">Transmembrane beta strand</keyword>
<gene>
    <name evidence="12" type="ORF">B739_0584</name>
</gene>
<dbReference type="InterPro" id="IPR039426">
    <property type="entry name" value="TonB-dep_rcpt-like"/>
</dbReference>
<dbReference type="Gene3D" id="2.170.130.10">
    <property type="entry name" value="TonB-dependent receptor, plug domain"/>
    <property type="match status" value="1"/>
</dbReference>
<dbReference type="STRING" id="34085.AB406_1183"/>
<dbReference type="HOGENOM" id="CLU_004317_0_1_10"/>
<name>J9R460_RIEAN</name>
<evidence type="ECO:0008006" key="14">
    <source>
        <dbReference type="Google" id="ProtNLM"/>
    </source>
</evidence>
<protein>
    <recommendedName>
        <fullName evidence="14">Outer membrane receptor protein, mostly Fe transport</fullName>
    </recommendedName>
</protein>
<sequence>MNVKLRVLTAGAVFFIGAQSVVAQKTKKDSVKTREIEEVVMVGYGVQKKSEVTASISKIKGGEIADLNTPSFEAQLAGRAAGVQVTQNTGVLGSAPRVRIRGVNSISSGTSPLYVIDGVPMISGDTGGGYASSNALADINPNDIESMEVLKDGAAAAIYGSRAANGVILITTKKGKGGKFTFNYNNLLSIASPVKYFDLLKTNDFLAISAEKVRPYGLPGNYWAEGAEFDTDWQKAVTRSSLQQDHYLSFGGGLAKGKYFMSLGYTDQEGVILQNSMRRFTVRANVDQKLTDRVDVGGNFSVSKTDFAGINNGANTNSGVMNNALRQLPNTPVFDPSTPTGYNITNESGKSFIGRWTNNANIANDLPNIVYVLNNNRMTSELTRILGNVYTNVKFTDWLTYRLQASVDNSITDGRLYYNKVHGDGFSREGVVEGNNLNLLRWNLQNIFTVDKSFNDHKVNLTLVHEEQYQKARYIFGGGTGLAADYFGKDGPVTNSYKVQSSGGSITENALTSYIARFNYNYARKYFLQASIRRDGLSQLPSETRWGTFPGLSVGWTVSNEKFMEALKPTLSDFKLKASYAKVGNTDIGNYPFRSLYGNARYADNTGLALVQAGNPNLKWETSVKYDYGVELGFFRNRLTFTADYFINNQDGIILDRPTSPILGIPGNTISQNIGSSKNSGFEFSLNADVIRKDNFSWSIGSNVSFVNNEVTGLVSQGSDIFYNIDSGREQVGIIRVGESIRSIYGYKYWGVNKQNGNPVYYKTDGSLVQHNINDGKYYVFDLAKPSSLEKASTLTSADKQILGRTLPKYFGSFSTNIKWKNFDLSTLVRFSGGNKILNLTRRNLLSMDFYNNSTEILGRWQSLDNPGDGMTPRIVGSKGNIINMEGVATSRFVEDGSFIKIDNINFGYSLPKDLVNSFGMTNLRIFASVQNAFVFTKYSGMDPELEVNGVDYNNAPRQRTYSLGLNLSF</sequence>
<evidence type="ECO:0000256" key="6">
    <source>
        <dbReference type="ARBA" id="ARBA00023136"/>
    </source>
</evidence>
<evidence type="ECO:0000313" key="13">
    <source>
        <dbReference type="Proteomes" id="UP000006276"/>
    </source>
</evidence>
<dbReference type="PATRIC" id="fig|1228997.3.peg.580"/>
<evidence type="ECO:0000256" key="1">
    <source>
        <dbReference type="ARBA" id="ARBA00004571"/>
    </source>
</evidence>
<evidence type="ECO:0000256" key="8">
    <source>
        <dbReference type="PROSITE-ProRule" id="PRU01360"/>
    </source>
</evidence>
<keyword evidence="6 8" id="KW-0472">Membrane</keyword>
<dbReference type="InterPro" id="IPR012910">
    <property type="entry name" value="Plug_dom"/>
</dbReference>
<dbReference type="NCBIfam" id="TIGR04056">
    <property type="entry name" value="OMP_RagA_SusC"/>
    <property type="match status" value="1"/>
</dbReference>
<dbReference type="InterPro" id="IPR023997">
    <property type="entry name" value="TonB-dep_OMP_SusC/RagA_CS"/>
</dbReference>
<keyword evidence="4 8" id="KW-0812">Transmembrane</keyword>
<dbReference type="Proteomes" id="UP000006276">
    <property type="component" value="Chromosome"/>
</dbReference>
<evidence type="ECO:0000256" key="5">
    <source>
        <dbReference type="ARBA" id="ARBA00023077"/>
    </source>
</evidence>
<comment type="subcellular location">
    <subcellularLocation>
        <location evidence="1 8">Cell outer membrane</location>
        <topology evidence="1 8">Multi-pass membrane protein</topology>
    </subcellularLocation>
</comment>
<dbReference type="SMR" id="J9R460"/>
<dbReference type="InterPro" id="IPR000531">
    <property type="entry name" value="Beta-barrel_TonB"/>
</dbReference>
<feature type="domain" description="TonB-dependent receptor-like beta-barrel" evidence="10">
    <location>
        <begin position="345"/>
        <end position="783"/>
    </location>
</feature>
<dbReference type="AlphaFoldDB" id="J9R460"/>
<dbReference type="SUPFAM" id="SSF56935">
    <property type="entry name" value="Porins"/>
    <property type="match status" value="1"/>
</dbReference>